<sequence length="320" mass="35524">MLWPLVRKLVLVTSLVVANPIASAEQLKATAEDGNLGLDFKSQYADVNGVKLHYVEGGKGQQTLVLIPGWPQTWYAWRKIMPELAKTYRVIAVDVRGMGDSSRPENGYDTQTAANDIRALMSELGVSRYTVIGHDVGMWIAYPLAAEHGESIDKLVMIEATIPGVTPWPPMLLPPEANAGMAQFMFNQLRDLPEFLVAGREDPYLRWLVGQLAFRPDRVAVDEYVRAYSEPGAMKAGFEYYRAIPLTAQQNEKLRKRKLTMPVLAIGGIRGAGQLTIETMKLVSDNVQGQIIERCGHYTPEECPAELLHLLKSFLAIGKS</sequence>
<dbReference type="InterPro" id="IPR029058">
    <property type="entry name" value="AB_hydrolase_fold"/>
</dbReference>
<keyword evidence="5" id="KW-1185">Reference proteome</keyword>
<dbReference type="EMBL" id="JAAVLW010000006">
    <property type="protein sequence ID" value="NOJ48676.1"/>
    <property type="molecule type" value="Genomic_DNA"/>
</dbReference>
<proteinExistence type="predicted"/>
<name>A0A7Y4M3N4_9BRAD</name>
<evidence type="ECO:0000256" key="1">
    <source>
        <dbReference type="ARBA" id="ARBA00022801"/>
    </source>
</evidence>
<dbReference type="PANTHER" id="PTHR43329">
    <property type="entry name" value="EPOXIDE HYDROLASE"/>
    <property type="match status" value="1"/>
</dbReference>
<dbReference type="SUPFAM" id="SSF53474">
    <property type="entry name" value="alpha/beta-Hydrolases"/>
    <property type="match status" value="1"/>
</dbReference>
<accession>A0A7Y4M3N4</accession>
<gene>
    <name evidence="4" type="ORF">HCN50_20865</name>
</gene>
<dbReference type="InterPro" id="IPR000639">
    <property type="entry name" value="Epox_hydrolase-like"/>
</dbReference>
<dbReference type="Pfam" id="PF00561">
    <property type="entry name" value="Abhydrolase_1"/>
    <property type="match status" value="1"/>
</dbReference>
<comment type="caution">
    <text evidence="4">The sequence shown here is derived from an EMBL/GenBank/DDBJ whole genome shotgun (WGS) entry which is preliminary data.</text>
</comment>
<dbReference type="AlphaFoldDB" id="A0A7Y4M3N4"/>
<feature type="chain" id="PRO_5030536725" evidence="2">
    <location>
        <begin position="25"/>
        <end position="320"/>
    </location>
</feature>
<feature type="domain" description="AB hydrolase-1" evidence="3">
    <location>
        <begin position="63"/>
        <end position="170"/>
    </location>
</feature>
<dbReference type="RefSeq" id="WP_171711555.1">
    <property type="nucleotide sequence ID" value="NZ_JAAVLW010000006.1"/>
</dbReference>
<dbReference type="GO" id="GO:0016787">
    <property type="term" value="F:hydrolase activity"/>
    <property type="evidence" value="ECO:0007669"/>
    <property type="project" value="UniProtKB-KW"/>
</dbReference>
<keyword evidence="2" id="KW-0732">Signal</keyword>
<evidence type="ECO:0000259" key="3">
    <source>
        <dbReference type="Pfam" id="PF00561"/>
    </source>
</evidence>
<dbReference type="Proteomes" id="UP000528734">
    <property type="component" value="Unassembled WGS sequence"/>
</dbReference>
<dbReference type="Gene3D" id="3.40.50.1820">
    <property type="entry name" value="alpha/beta hydrolase"/>
    <property type="match status" value="1"/>
</dbReference>
<dbReference type="PRINTS" id="PR00412">
    <property type="entry name" value="EPOXHYDRLASE"/>
</dbReference>
<organism evidence="4 5">
    <name type="scientific">Bradyrhizobium archetypum</name>
    <dbReference type="NCBI Taxonomy" id="2721160"/>
    <lineage>
        <taxon>Bacteria</taxon>
        <taxon>Pseudomonadati</taxon>
        <taxon>Pseudomonadota</taxon>
        <taxon>Alphaproteobacteria</taxon>
        <taxon>Hyphomicrobiales</taxon>
        <taxon>Nitrobacteraceae</taxon>
        <taxon>Bradyrhizobium</taxon>
    </lineage>
</organism>
<reference evidence="4 5" key="1">
    <citation type="submission" date="2020-03" db="EMBL/GenBank/DDBJ databases">
        <title>Bradyrhizobium diversity isolated from nodules of Muelleranthus trifoliolatus.</title>
        <authorList>
            <person name="Klepa M."/>
            <person name="Helene L."/>
            <person name="Hungria M."/>
        </authorList>
    </citation>
    <scope>NUCLEOTIDE SEQUENCE [LARGE SCALE GENOMIC DNA]</scope>
    <source>
        <strain evidence="4 5">WSM 1744</strain>
    </source>
</reference>
<evidence type="ECO:0000256" key="2">
    <source>
        <dbReference type="SAM" id="SignalP"/>
    </source>
</evidence>
<protein>
    <submittedName>
        <fullName evidence="4">Alpha/beta hydrolase</fullName>
    </submittedName>
</protein>
<feature type="signal peptide" evidence="2">
    <location>
        <begin position="1"/>
        <end position="24"/>
    </location>
</feature>
<evidence type="ECO:0000313" key="5">
    <source>
        <dbReference type="Proteomes" id="UP000528734"/>
    </source>
</evidence>
<evidence type="ECO:0000313" key="4">
    <source>
        <dbReference type="EMBL" id="NOJ48676.1"/>
    </source>
</evidence>
<dbReference type="InterPro" id="IPR000073">
    <property type="entry name" value="AB_hydrolase_1"/>
</dbReference>
<keyword evidence="1 4" id="KW-0378">Hydrolase</keyword>